<keyword evidence="3" id="KW-1185">Reference proteome</keyword>
<dbReference type="SUPFAM" id="SSF47413">
    <property type="entry name" value="lambda repressor-like DNA-binding domains"/>
    <property type="match status" value="1"/>
</dbReference>
<dbReference type="SMART" id="SM00530">
    <property type="entry name" value="HTH_XRE"/>
    <property type="match status" value="1"/>
</dbReference>
<sequence>MKDRFYVNDELYKLRKEMGLSREKLAARCKISPKTIQRAENGEKVKIYSIEEIANGLEVDKHTLINMNEDENIIENNKIKLLE</sequence>
<reference evidence="2 3" key="1">
    <citation type="submission" date="2014-12" db="EMBL/GenBank/DDBJ databases">
        <title>Draft genome sequence of Terrisporobacter sp. 08-306576, isolated from the blood culture of a bacteremia patient.</title>
        <authorList>
            <person name="Lund L.C."/>
            <person name="Sydenham T.V."/>
            <person name="Hogh S.V."/>
            <person name="Skov M.N."/>
            <person name="Kemp M."/>
            <person name="Justesen U.S."/>
        </authorList>
    </citation>
    <scope>NUCLEOTIDE SEQUENCE [LARGE SCALE GENOMIC DNA]</scope>
    <source>
        <strain evidence="2 3">08-306576</strain>
    </source>
</reference>
<dbReference type="OrthoDB" id="9812495at2"/>
<evidence type="ECO:0000259" key="1">
    <source>
        <dbReference type="PROSITE" id="PS50943"/>
    </source>
</evidence>
<dbReference type="AlphaFoldDB" id="A0A0B3VVI5"/>
<dbReference type="PROSITE" id="PS50943">
    <property type="entry name" value="HTH_CROC1"/>
    <property type="match status" value="1"/>
</dbReference>
<evidence type="ECO:0000313" key="2">
    <source>
        <dbReference type="EMBL" id="KHS56843.1"/>
    </source>
</evidence>
<name>A0A0B3VVI5_9FIRM</name>
<dbReference type="RefSeq" id="WP_039680068.1">
    <property type="nucleotide sequence ID" value="NZ_JAWGXO010000010.1"/>
</dbReference>
<proteinExistence type="predicted"/>
<evidence type="ECO:0000313" key="3">
    <source>
        <dbReference type="Proteomes" id="UP000031189"/>
    </source>
</evidence>
<dbReference type="Pfam" id="PF01381">
    <property type="entry name" value="HTH_3"/>
    <property type="match status" value="1"/>
</dbReference>
<dbReference type="Proteomes" id="UP000031189">
    <property type="component" value="Unassembled WGS sequence"/>
</dbReference>
<dbReference type="InterPro" id="IPR001387">
    <property type="entry name" value="Cro/C1-type_HTH"/>
</dbReference>
<dbReference type="Gene3D" id="1.10.260.40">
    <property type="entry name" value="lambda repressor-like DNA-binding domains"/>
    <property type="match status" value="1"/>
</dbReference>
<organism evidence="2 3">
    <name type="scientific">Terrisporobacter othiniensis</name>
    <dbReference type="NCBI Taxonomy" id="1577792"/>
    <lineage>
        <taxon>Bacteria</taxon>
        <taxon>Bacillati</taxon>
        <taxon>Bacillota</taxon>
        <taxon>Clostridia</taxon>
        <taxon>Peptostreptococcales</taxon>
        <taxon>Peptostreptococcaceae</taxon>
        <taxon>Terrisporobacter</taxon>
    </lineage>
</organism>
<dbReference type="CDD" id="cd00093">
    <property type="entry name" value="HTH_XRE"/>
    <property type="match status" value="1"/>
</dbReference>
<gene>
    <name evidence="2" type="ORF">QX51_11545</name>
</gene>
<dbReference type="InterPro" id="IPR010982">
    <property type="entry name" value="Lambda_DNA-bd_dom_sf"/>
</dbReference>
<protein>
    <recommendedName>
        <fullName evidence="1">HTH cro/C1-type domain-containing protein</fullName>
    </recommendedName>
</protein>
<dbReference type="GO" id="GO:0003677">
    <property type="term" value="F:DNA binding"/>
    <property type="evidence" value="ECO:0007669"/>
    <property type="project" value="InterPro"/>
</dbReference>
<feature type="domain" description="HTH cro/C1-type" evidence="1">
    <location>
        <begin position="11"/>
        <end position="64"/>
    </location>
</feature>
<dbReference type="EMBL" id="JWHR01000104">
    <property type="protein sequence ID" value="KHS56843.1"/>
    <property type="molecule type" value="Genomic_DNA"/>
</dbReference>
<accession>A0A0B3VVI5</accession>
<comment type="caution">
    <text evidence="2">The sequence shown here is derived from an EMBL/GenBank/DDBJ whole genome shotgun (WGS) entry which is preliminary data.</text>
</comment>